<dbReference type="GO" id="GO:0005634">
    <property type="term" value="C:nucleus"/>
    <property type="evidence" value="ECO:0007669"/>
    <property type="project" value="UniProtKB-SubCell"/>
</dbReference>
<dbReference type="GO" id="GO:0003691">
    <property type="term" value="F:double-stranded telomeric DNA binding"/>
    <property type="evidence" value="ECO:0007669"/>
    <property type="project" value="InterPro"/>
</dbReference>
<dbReference type="AlphaFoldDB" id="A0A812E8D3"/>
<dbReference type="Proteomes" id="UP000597762">
    <property type="component" value="Unassembled WGS sequence"/>
</dbReference>
<dbReference type="PANTHER" id="PTHR14618">
    <property type="entry name" value="HOMEODOX-CONTAINING PROTEIN 1 HMBOX1"/>
    <property type="match status" value="1"/>
</dbReference>
<keyword evidence="8" id="KW-1185">Reference proteome</keyword>
<keyword evidence="1 2" id="KW-0238">DNA-binding</keyword>
<keyword evidence="1 2" id="KW-0371">Homeobox</keyword>
<dbReference type="PROSITE" id="PS51936">
    <property type="entry name" value="POU_4"/>
    <property type="match status" value="1"/>
</dbReference>
<feature type="compositionally biased region" description="Basic and acidic residues" evidence="3">
    <location>
        <begin position="244"/>
        <end position="258"/>
    </location>
</feature>
<feature type="region of interest" description="Disordered" evidence="3">
    <location>
        <begin position="188"/>
        <end position="270"/>
    </location>
</feature>
<feature type="compositionally biased region" description="Polar residues" evidence="3">
    <location>
        <begin position="259"/>
        <end position="270"/>
    </location>
</feature>
<dbReference type="CDD" id="cd00093">
    <property type="entry name" value="HTH_XRE"/>
    <property type="match status" value="1"/>
</dbReference>
<feature type="domain" description="Homeobox" evidence="4">
    <location>
        <begin position="91"/>
        <end position="166"/>
    </location>
</feature>
<evidence type="ECO:0000256" key="1">
    <source>
        <dbReference type="PROSITE-ProRule" id="PRU00108"/>
    </source>
</evidence>
<dbReference type="InterPro" id="IPR006899">
    <property type="entry name" value="HNF-1_N"/>
</dbReference>
<dbReference type="PROSITE" id="PS50943">
    <property type="entry name" value="HTH_CROC1"/>
    <property type="match status" value="1"/>
</dbReference>
<sequence>MTKMYEEIKAFVNRVGLKQSQIAAMTGISQSYVSRYLRGEFTEMSERCRRAMYAWYVSHRQRLARAPRFAYGDNGFKGLLGSGGDAMDIQFTPKRERFTFREKHLEVLEAYFKENQYPSMELREEIAHLCNMALSSTGRELCEKEKVTPQIVSNWFNNRRKEMKKLAKEGGLDCSQILLPSRVRQRPYVVDLDNQTDGTNSERICTPSPKPSESGDDQNSFAADVAAVNRAISALSGEPIDGPIHVKQEPVSDSDEKSTSSQHSQPIPVE</sequence>
<dbReference type="InterPro" id="IPR044869">
    <property type="entry name" value="HNF-1_POU"/>
</dbReference>
<dbReference type="SUPFAM" id="SSF47413">
    <property type="entry name" value="lambda repressor-like DNA-binding domains"/>
    <property type="match status" value="1"/>
</dbReference>
<comment type="caution">
    <text evidence="7">The sequence shown here is derived from an EMBL/GenBank/DDBJ whole genome shotgun (WGS) entry which is preliminary data.</text>
</comment>
<feature type="DNA-binding region" description="Homeobox" evidence="1">
    <location>
        <begin position="93"/>
        <end position="167"/>
    </location>
</feature>
<dbReference type="InterPro" id="IPR040363">
    <property type="entry name" value="HMBOX1"/>
</dbReference>
<evidence type="ECO:0000256" key="3">
    <source>
        <dbReference type="SAM" id="MobiDB-lite"/>
    </source>
</evidence>
<dbReference type="SUPFAM" id="SSF46689">
    <property type="entry name" value="Homeodomain-like"/>
    <property type="match status" value="1"/>
</dbReference>
<dbReference type="CDD" id="cd00086">
    <property type="entry name" value="homeodomain"/>
    <property type="match status" value="1"/>
</dbReference>
<comment type="subcellular location">
    <subcellularLocation>
        <location evidence="1 2">Nucleus</location>
    </subcellularLocation>
</comment>
<dbReference type="OrthoDB" id="5856131at2759"/>
<feature type="domain" description="POU-specific atypical" evidence="6">
    <location>
        <begin position="1"/>
        <end position="72"/>
    </location>
</feature>
<evidence type="ECO:0000259" key="5">
    <source>
        <dbReference type="PROSITE" id="PS50943"/>
    </source>
</evidence>
<evidence type="ECO:0000259" key="4">
    <source>
        <dbReference type="PROSITE" id="PS50071"/>
    </source>
</evidence>
<dbReference type="Pfam" id="PF00046">
    <property type="entry name" value="Homeodomain"/>
    <property type="match status" value="1"/>
</dbReference>
<feature type="domain" description="HTH cro/C1-type" evidence="5">
    <location>
        <begin position="8"/>
        <end position="40"/>
    </location>
</feature>
<dbReference type="PANTHER" id="PTHR14618:SF0">
    <property type="entry name" value="HOMEOBOX-CONTAINING PROTEIN 1"/>
    <property type="match status" value="1"/>
</dbReference>
<feature type="compositionally biased region" description="Polar residues" evidence="3">
    <location>
        <begin position="193"/>
        <end position="203"/>
    </location>
</feature>
<dbReference type="InterPro" id="IPR010982">
    <property type="entry name" value="Lambda_DNA-bd_dom_sf"/>
</dbReference>
<dbReference type="Pfam" id="PF04814">
    <property type="entry name" value="HNF-1_N"/>
    <property type="match status" value="1"/>
</dbReference>
<evidence type="ECO:0000313" key="7">
    <source>
        <dbReference type="EMBL" id="CAE1316899.1"/>
    </source>
</evidence>
<organism evidence="7 8">
    <name type="scientific">Acanthosepion pharaonis</name>
    <name type="common">Pharaoh cuttlefish</name>
    <name type="synonym">Sepia pharaonis</name>
    <dbReference type="NCBI Taxonomy" id="158019"/>
    <lineage>
        <taxon>Eukaryota</taxon>
        <taxon>Metazoa</taxon>
        <taxon>Spiralia</taxon>
        <taxon>Lophotrochozoa</taxon>
        <taxon>Mollusca</taxon>
        <taxon>Cephalopoda</taxon>
        <taxon>Coleoidea</taxon>
        <taxon>Decapodiformes</taxon>
        <taxon>Sepiida</taxon>
        <taxon>Sepiina</taxon>
        <taxon>Sepiidae</taxon>
        <taxon>Acanthosepion</taxon>
    </lineage>
</organism>
<dbReference type="Gene3D" id="1.10.10.60">
    <property type="entry name" value="Homeodomain-like"/>
    <property type="match status" value="1"/>
</dbReference>
<dbReference type="InterPro" id="IPR001356">
    <property type="entry name" value="HD"/>
</dbReference>
<evidence type="ECO:0000256" key="2">
    <source>
        <dbReference type="RuleBase" id="RU000682"/>
    </source>
</evidence>
<dbReference type="GO" id="GO:0045893">
    <property type="term" value="P:positive regulation of DNA-templated transcription"/>
    <property type="evidence" value="ECO:0007669"/>
    <property type="project" value="InterPro"/>
</dbReference>
<gene>
    <name evidence="7" type="ORF">SPHA_67636</name>
</gene>
<evidence type="ECO:0000313" key="8">
    <source>
        <dbReference type="Proteomes" id="UP000597762"/>
    </source>
</evidence>
<accession>A0A812E8D3</accession>
<name>A0A812E8D3_ACAPH</name>
<evidence type="ECO:0000259" key="6">
    <source>
        <dbReference type="PROSITE" id="PS51936"/>
    </source>
</evidence>
<keyword evidence="1 2" id="KW-0539">Nucleus</keyword>
<dbReference type="PROSITE" id="PS50071">
    <property type="entry name" value="HOMEOBOX_2"/>
    <property type="match status" value="1"/>
</dbReference>
<dbReference type="SMART" id="SM00389">
    <property type="entry name" value="HOX"/>
    <property type="match status" value="1"/>
</dbReference>
<dbReference type="InterPro" id="IPR001387">
    <property type="entry name" value="Cro/C1-type_HTH"/>
</dbReference>
<dbReference type="EMBL" id="CAHIKZ030004896">
    <property type="protein sequence ID" value="CAE1316899.1"/>
    <property type="molecule type" value="Genomic_DNA"/>
</dbReference>
<dbReference type="Gene3D" id="1.10.260.40">
    <property type="entry name" value="lambda repressor-like DNA-binding domains"/>
    <property type="match status" value="1"/>
</dbReference>
<proteinExistence type="predicted"/>
<reference evidence="7" key="1">
    <citation type="submission" date="2021-01" db="EMBL/GenBank/DDBJ databases">
        <authorList>
            <person name="Li R."/>
            <person name="Bekaert M."/>
        </authorList>
    </citation>
    <scope>NUCLEOTIDE SEQUENCE</scope>
    <source>
        <strain evidence="7">Farmed</strain>
    </source>
</reference>
<dbReference type="InterPro" id="IPR009057">
    <property type="entry name" value="Homeodomain-like_sf"/>
</dbReference>
<protein>
    <submittedName>
        <fullName evidence="7">Uncharacterized protein</fullName>
    </submittedName>
</protein>